<dbReference type="PANTHER" id="PTHR24015:SF548">
    <property type="entry name" value="OS08G0340900 PROTEIN"/>
    <property type="match status" value="1"/>
</dbReference>
<feature type="repeat" description="PPR" evidence="3">
    <location>
        <begin position="428"/>
        <end position="462"/>
    </location>
</feature>
<dbReference type="Proteomes" id="UP001159364">
    <property type="component" value="Linkage Group LG02"/>
</dbReference>
<feature type="repeat" description="PPR" evidence="3">
    <location>
        <begin position="225"/>
        <end position="259"/>
    </location>
</feature>
<keyword evidence="2" id="KW-0677">Repeat</keyword>
<dbReference type="Pfam" id="PF01535">
    <property type="entry name" value="PPR"/>
    <property type="match status" value="4"/>
</dbReference>
<feature type="repeat" description="PPR" evidence="3">
    <location>
        <begin position="326"/>
        <end position="360"/>
    </location>
</feature>
<sequence>MKSTVSDIGLAKTGMLRFYSYYYSISLSIYHKPFLNPVTSCSLRACSTFSYIPDSTESFYDHLLKSCNGLASLKQIHSPLITTNLLLKSLHLGARIIIKYAEVGDPYSARCLFDGINENGYKPCSFIWNTMIRAYANGGHCMETLGLYSRMRRTGISPNNYTYPFVLKACASKVLILQGKAAHGDAFKCGFDLDLHVEAALVDMYAKCGQFGDARKIFDEMAIKDLVCWTAMVTAYEQAEKPEEALILFQKMQKDSLLADLVTIVSVASAISQLGDAKKAGAVHAYSIRHSLIENICVGNSIIAMHAKCGNMDKACLVFDKMDERNVISLNTMLSGYAQNGQASEALMLFESMHDSEVEFNEVTALIMVGVCAYLGSHCLGKKFHDFVTHSKMEIDVNLWNALMDMYAKCGDLETAVDMFNSKQSERDVSSWNVLISGYGMHGHGRQALELFSRMQEEGVEPNHITFTSILSACSHAGLIDEGKKCFANMKKWSVTLEDKHYACMVDMLGRSGFLEEAFDIIKEMPSPPSDAVWGALLLACKIHGNTELGEIAASNLFHLQPNVTGYYILMSNIYAASNKWQEVGMLRQVLRNKGLKKPAAFSVINYGKEFYGFHTGDRENPYWQEVYRKSESLAVELRMAGHVPNLSCALHDVEEEDKEHILKYHSEKLAVAFGIMMIDPGMTIRVTKNLRVCHDCHSALKFISSIYGRKIIVRDTNRFHHFEGGICSCKDYW</sequence>
<keyword evidence="6" id="KW-1185">Reference proteome</keyword>
<proteinExistence type="inferred from homology"/>
<evidence type="ECO:0000259" key="4">
    <source>
        <dbReference type="Pfam" id="PF14432"/>
    </source>
</evidence>
<gene>
    <name evidence="5" type="ORF">K2173_027594</name>
</gene>
<feature type="repeat" description="PPR" evidence="3">
    <location>
        <begin position="463"/>
        <end position="497"/>
    </location>
</feature>
<dbReference type="EMBL" id="JAIWQS010000002">
    <property type="protein sequence ID" value="KAJ8772417.1"/>
    <property type="molecule type" value="Genomic_DNA"/>
</dbReference>
<evidence type="ECO:0000313" key="6">
    <source>
        <dbReference type="Proteomes" id="UP001159364"/>
    </source>
</evidence>
<evidence type="ECO:0000313" key="5">
    <source>
        <dbReference type="EMBL" id="KAJ8772417.1"/>
    </source>
</evidence>
<dbReference type="Gene3D" id="1.25.40.10">
    <property type="entry name" value="Tetratricopeptide repeat domain"/>
    <property type="match status" value="4"/>
</dbReference>
<dbReference type="InterPro" id="IPR011990">
    <property type="entry name" value="TPR-like_helical_dom_sf"/>
</dbReference>
<feature type="domain" description="DYW" evidence="4">
    <location>
        <begin position="642"/>
        <end position="734"/>
    </location>
</feature>
<dbReference type="InterPro" id="IPR002885">
    <property type="entry name" value="PPR_rpt"/>
</dbReference>
<dbReference type="InterPro" id="IPR032867">
    <property type="entry name" value="DYW_dom"/>
</dbReference>
<accession>A0AAV8TZE6</accession>
<dbReference type="Pfam" id="PF13041">
    <property type="entry name" value="PPR_2"/>
    <property type="match status" value="3"/>
</dbReference>
<comment type="similarity">
    <text evidence="1">Belongs to the PPR family. PCMP-H subfamily.</text>
</comment>
<dbReference type="AlphaFoldDB" id="A0AAV8TZE6"/>
<dbReference type="PROSITE" id="PS51375">
    <property type="entry name" value="PPR"/>
    <property type="match status" value="6"/>
</dbReference>
<dbReference type="FunFam" id="1.25.40.10:FF:000073">
    <property type="entry name" value="Pentatricopeptide repeat-containing protein chloroplastic"/>
    <property type="match status" value="1"/>
</dbReference>
<dbReference type="Pfam" id="PF20431">
    <property type="entry name" value="E_motif"/>
    <property type="match status" value="1"/>
</dbReference>
<evidence type="ECO:0000256" key="3">
    <source>
        <dbReference type="PROSITE-ProRule" id="PRU00708"/>
    </source>
</evidence>
<dbReference type="InterPro" id="IPR046960">
    <property type="entry name" value="PPR_At4g14850-like_plant"/>
</dbReference>
<feature type="repeat" description="PPR" evidence="3">
    <location>
        <begin position="124"/>
        <end position="158"/>
    </location>
</feature>
<organism evidence="5 6">
    <name type="scientific">Erythroxylum novogranatense</name>
    <dbReference type="NCBI Taxonomy" id="1862640"/>
    <lineage>
        <taxon>Eukaryota</taxon>
        <taxon>Viridiplantae</taxon>
        <taxon>Streptophyta</taxon>
        <taxon>Embryophyta</taxon>
        <taxon>Tracheophyta</taxon>
        <taxon>Spermatophyta</taxon>
        <taxon>Magnoliopsida</taxon>
        <taxon>eudicotyledons</taxon>
        <taxon>Gunneridae</taxon>
        <taxon>Pentapetalae</taxon>
        <taxon>rosids</taxon>
        <taxon>fabids</taxon>
        <taxon>Malpighiales</taxon>
        <taxon>Erythroxylaceae</taxon>
        <taxon>Erythroxylum</taxon>
    </lineage>
</organism>
<name>A0AAV8TZE6_9ROSI</name>
<evidence type="ECO:0000256" key="2">
    <source>
        <dbReference type="ARBA" id="ARBA00022737"/>
    </source>
</evidence>
<dbReference type="FunFam" id="1.25.40.10:FF:000090">
    <property type="entry name" value="Pentatricopeptide repeat-containing protein, chloroplastic"/>
    <property type="match status" value="1"/>
</dbReference>
<dbReference type="PANTHER" id="PTHR24015">
    <property type="entry name" value="OS07G0578800 PROTEIN-RELATED"/>
    <property type="match status" value="1"/>
</dbReference>
<dbReference type="NCBIfam" id="TIGR00756">
    <property type="entry name" value="PPR"/>
    <property type="match status" value="6"/>
</dbReference>
<dbReference type="FunFam" id="1.25.40.10:FF:000968">
    <property type="entry name" value="Pentatricopeptide repeat-containing protein, mitochondrial"/>
    <property type="match status" value="1"/>
</dbReference>
<dbReference type="GO" id="GO:0008270">
    <property type="term" value="F:zinc ion binding"/>
    <property type="evidence" value="ECO:0007669"/>
    <property type="project" value="InterPro"/>
</dbReference>
<feature type="repeat" description="PPR" evidence="3">
    <location>
        <begin position="396"/>
        <end position="426"/>
    </location>
</feature>
<dbReference type="InterPro" id="IPR046848">
    <property type="entry name" value="E_motif"/>
</dbReference>
<reference evidence="5 6" key="1">
    <citation type="submission" date="2021-09" db="EMBL/GenBank/DDBJ databases">
        <title>Genomic insights and catalytic innovation underlie evolution of tropane alkaloids biosynthesis.</title>
        <authorList>
            <person name="Wang Y.-J."/>
            <person name="Tian T."/>
            <person name="Huang J.-P."/>
            <person name="Huang S.-X."/>
        </authorList>
    </citation>
    <scope>NUCLEOTIDE SEQUENCE [LARGE SCALE GENOMIC DNA]</scope>
    <source>
        <strain evidence="5">KIB-2018</strain>
        <tissue evidence="5">Leaf</tissue>
    </source>
</reference>
<protein>
    <recommendedName>
        <fullName evidence="4">DYW domain-containing protein</fullName>
    </recommendedName>
</protein>
<comment type="caution">
    <text evidence="5">The sequence shown here is derived from an EMBL/GenBank/DDBJ whole genome shotgun (WGS) entry which is preliminary data.</text>
</comment>
<evidence type="ECO:0000256" key="1">
    <source>
        <dbReference type="ARBA" id="ARBA00006643"/>
    </source>
</evidence>
<dbReference type="Pfam" id="PF14432">
    <property type="entry name" value="DYW_deaminase"/>
    <property type="match status" value="1"/>
</dbReference>
<dbReference type="GO" id="GO:0003729">
    <property type="term" value="F:mRNA binding"/>
    <property type="evidence" value="ECO:0007669"/>
    <property type="project" value="UniProtKB-ARBA"/>
</dbReference>
<dbReference type="GO" id="GO:0009451">
    <property type="term" value="P:RNA modification"/>
    <property type="evidence" value="ECO:0007669"/>
    <property type="project" value="InterPro"/>
</dbReference>